<keyword evidence="2" id="KW-1185">Reference proteome</keyword>
<gene>
    <name evidence="1" type="ORF">RchiOBHm_Chr5g0022781</name>
</gene>
<reference evidence="1 2" key="1">
    <citation type="journal article" date="2018" name="Nat. Genet.">
        <title>The Rosa genome provides new insights in the design of modern roses.</title>
        <authorList>
            <person name="Bendahmane M."/>
        </authorList>
    </citation>
    <scope>NUCLEOTIDE SEQUENCE [LARGE SCALE GENOMIC DNA]</scope>
    <source>
        <strain evidence="2">cv. Old Blush</strain>
    </source>
</reference>
<accession>A0A2P6Q7W4</accession>
<proteinExistence type="predicted"/>
<evidence type="ECO:0000313" key="1">
    <source>
        <dbReference type="EMBL" id="PRQ30270.1"/>
    </source>
</evidence>
<dbReference type="Proteomes" id="UP000238479">
    <property type="component" value="Chromosome 5"/>
</dbReference>
<dbReference type="EMBL" id="PDCK01000043">
    <property type="protein sequence ID" value="PRQ30270.1"/>
    <property type="molecule type" value="Genomic_DNA"/>
</dbReference>
<evidence type="ECO:0000313" key="2">
    <source>
        <dbReference type="Proteomes" id="UP000238479"/>
    </source>
</evidence>
<dbReference type="Gramene" id="PRQ30270">
    <property type="protein sequence ID" value="PRQ30270"/>
    <property type="gene ID" value="RchiOBHm_Chr5g0022781"/>
</dbReference>
<sequence>MLRPFSSCSSMKNFPASAQLYFEYAETYNPIACFSEWSWRHSSTAQNSIVESQSPSVPTTM</sequence>
<organism evidence="1 2">
    <name type="scientific">Rosa chinensis</name>
    <name type="common">China rose</name>
    <dbReference type="NCBI Taxonomy" id="74649"/>
    <lineage>
        <taxon>Eukaryota</taxon>
        <taxon>Viridiplantae</taxon>
        <taxon>Streptophyta</taxon>
        <taxon>Embryophyta</taxon>
        <taxon>Tracheophyta</taxon>
        <taxon>Spermatophyta</taxon>
        <taxon>Magnoliopsida</taxon>
        <taxon>eudicotyledons</taxon>
        <taxon>Gunneridae</taxon>
        <taxon>Pentapetalae</taxon>
        <taxon>rosids</taxon>
        <taxon>fabids</taxon>
        <taxon>Rosales</taxon>
        <taxon>Rosaceae</taxon>
        <taxon>Rosoideae</taxon>
        <taxon>Rosoideae incertae sedis</taxon>
        <taxon>Rosa</taxon>
    </lineage>
</organism>
<dbReference type="AlphaFoldDB" id="A0A2P6Q7W4"/>
<name>A0A2P6Q7W4_ROSCH</name>
<protein>
    <submittedName>
        <fullName evidence="1">Uncharacterized protein</fullName>
    </submittedName>
</protein>
<comment type="caution">
    <text evidence="1">The sequence shown here is derived from an EMBL/GenBank/DDBJ whole genome shotgun (WGS) entry which is preliminary data.</text>
</comment>